<evidence type="ECO:0000256" key="1">
    <source>
        <dbReference type="SAM" id="MobiDB-lite"/>
    </source>
</evidence>
<keyword evidence="2" id="KW-0732">Signal</keyword>
<dbReference type="EMBL" id="BAABRO010000013">
    <property type="protein sequence ID" value="GAA5509312.1"/>
    <property type="molecule type" value="Genomic_DNA"/>
</dbReference>
<feature type="region of interest" description="Disordered" evidence="1">
    <location>
        <begin position="335"/>
        <end position="393"/>
    </location>
</feature>
<accession>A0ABP9VVZ4</accession>
<feature type="signal peptide" evidence="2">
    <location>
        <begin position="1"/>
        <end position="26"/>
    </location>
</feature>
<proteinExistence type="predicted"/>
<evidence type="ECO:0000313" key="4">
    <source>
        <dbReference type="Proteomes" id="UP001416858"/>
    </source>
</evidence>
<dbReference type="Proteomes" id="UP001416858">
    <property type="component" value="Unassembled WGS sequence"/>
</dbReference>
<protein>
    <recommendedName>
        <fullName evidence="5">Prenyltransferase and squalene oxidase repeat protein</fullName>
    </recommendedName>
</protein>
<feature type="region of interest" description="Disordered" evidence="1">
    <location>
        <begin position="57"/>
        <end position="307"/>
    </location>
</feature>
<dbReference type="PROSITE" id="PS51257">
    <property type="entry name" value="PROKAR_LIPOPROTEIN"/>
    <property type="match status" value="1"/>
</dbReference>
<feature type="compositionally biased region" description="Polar residues" evidence="1">
    <location>
        <begin position="98"/>
        <end position="109"/>
    </location>
</feature>
<organism evidence="3 4">
    <name type="scientific">Novipirellula caenicola</name>
    <dbReference type="NCBI Taxonomy" id="1536901"/>
    <lineage>
        <taxon>Bacteria</taxon>
        <taxon>Pseudomonadati</taxon>
        <taxon>Planctomycetota</taxon>
        <taxon>Planctomycetia</taxon>
        <taxon>Pirellulales</taxon>
        <taxon>Pirellulaceae</taxon>
        <taxon>Novipirellula</taxon>
    </lineage>
</organism>
<feature type="compositionally biased region" description="Basic and acidic residues" evidence="1">
    <location>
        <begin position="185"/>
        <end position="194"/>
    </location>
</feature>
<gene>
    <name evidence="3" type="ORF">Rcae01_04811</name>
</gene>
<feature type="chain" id="PRO_5046297283" description="Prenyltransferase and squalene oxidase repeat protein" evidence="2">
    <location>
        <begin position="27"/>
        <end position="746"/>
    </location>
</feature>
<reference evidence="3 4" key="1">
    <citation type="submission" date="2024-02" db="EMBL/GenBank/DDBJ databases">
        <title>Rhodopirellula caenicola NBRC 110016.</title>
        <authorList>
            <person name="Ichikawa N."/>
            <person name="Katano-Makiyama Y."/>
            <person name="Hidaka K."/>
        </authorList>
    </citation>
    <scope>NUCLEOTIDE SEQUENCE [LARGE SCALE GENOMIC DNA]</scope>
    <source>
        <strain evidence="3 4">NBRC 110016</strain>
    </source>
</reference>
<name>A0ABP9VVZ4_9BACT</name>
<feature type="compositionally biased region" description="Polar residues" evidence="1">
    <location>
        <begin position="344"/>
        <end position="353"/>
    </location>
</feature>
<comment type="caution">
    <text evidence="3">The sequence shown here is derived from an EMBL/GenBank/DDBJ whole genome shotgun (WGS) entry which is preliminary data.</text>
</comment>
<feature type="compositionally biased region" description="Basic and acidic residues" evidence="1">
    <location>
        <begin position="275"/>
        <end position="298"/>
    </location>
</feature>
<evidence type="ECO:0000313" key="3">
    <source>
        <dbReference type="EMBL" id="GAA5509312.1"/>
    </source>
</evidence>
<feature type="compositionally biased region" description="Polar residues" evidence="1">
    <location>
        <begin position="200"/>
        <end position="209"/>
    </location>
</feature>
<sequence length="746" mass="81621">MQNLKRYLRSRTSLSCLLAISCSQFAVGDEGVALPTPLDTSAEVQIARRPWFIDVLTNKPQSSKKTTPPKPPASVPLVSDPPSMQGRIEHAPVVVDTQPRQPQVGSQAATDDDNWVPRARRIVADQERLPLRDPQPLRDPADASPLVKDASQRDTPGTARPNTAGSEPATLVPIDRAGQRSVPDSVDKSMDRSADPLPSSRATANQSGKVESGPLSPAEKFDALELELAPTAGPELGSPAGDVFASDDDFASGEDAASAGSHDDVASDTTENWEDAERSTPGDHYSDEVISDGERFEAVESMASDATDDIVADDVVADDVEEAVSEDLSLGDRLRKATPEIAAPSSTVDSQSAKNERRRVSDPQQRIADSRLATSAAAPPQRSVSVGDQWDDPAAAEAREPVALDYVGMPTGPIRISASVAKMKPIMQRCLVHYYHRPEVANERSNWGMLHSIMVYGVDTKIIAERQRYSAIAWIAGNNACRGQRLFEEDRGGIHVKSGVGLQGHQAQMLCVFSLCNVPVEYPLYVGTTKYSVRDVVKREMADCKSGEELTFTLIALSHYLDTDESWIASDGTRWDCERLIREELSQPIVGAACGGTHRLMGFAQALRKRRAEGRPITGQWARAEEFTNDFIDYAFSLQNRDGSMSTDWFEGREDNGNMDRKVQTTGHIVEWLLTAMPDSQLQDPRLVRAVRYLLASMYNDPNHDWQIGPKGHALRALAMYYERTYRSGPAWQTPAVANGSGSARR</sequence>
<evidence type="ECO:0000256" key="2">
    <source>
        <dbReference type="SAM" id="SignalP"/>
    </source>
</evidence>
<keyword evidence="4" id="KW-1185">Reference proteome</keyword>
<feature type="compositionally biased region" description="Basic and acidic residues" evidence="1">
    <location>
        <begin position="122"/>
        <end position="141"/>
    </location>
</feature>
<evidence type="ECO:0008006" key="5">
    <source>
        <dbReference type="Google" id="ProtNLM"/>
    </source>
</evidence>